<sequence length="380" mass="41776">MLRDVPEASPSIETRVTAFFNVTSRGTAAESPARQRLLVWTGVSQARVWRLVSQQVDDYGAVTIDHSNSSRNDLLTDATVLRILQLGSACKSLCWAAITDVQDSLFYNRTSLDLHAALEFSFTKLRQFELVFGPRMDHIAKDFLLLDEKSQLGYIWLVIHFHLGILILADALDVGLAETTLEEDATIAKYKLGAVRGIANIINLVRQFDNLNPQQSSLLLRDPYPEHASTAMLKAAESVVGLMKTQVITTGAASVLASSIMQGLRIVAQISYSAEQAQNNLPSIFQESGVPLASNGGAHGRANPVPTVLLDSAVTPEMLGNETLRELRQQAESDPRLVLKTIERHEIPDSTTDFGLDYLQYIDFSTVAANWEFDDVFAGS</sequence>
<evidence type="ECO:0000313" key="1">
    <source>
        <dbReference type="EMBL" id="KPI44537.1"/>
    </source>
</evidence>
<reference evidence="1 2" key="1">
    <citation type="submission" date="2015-06" db="EMBL/GenBank/DDBJ databases">
        <title>Draft genome of the ant-associated black yeast Phialophora attae CBS 131958.</title>
        <authorList>
            <person name="Moreno L.F."/>
            <person name="Stielow B.J."/>
            <person name="de Hoog S."/>
            <person name="Vicente V.A."/>
            <person name="Weiss V.A."/>
            <person name="de Vries M."/>
            <person name="Cruz L.M."/>
            <person name="Souza E.M."/>
        </authorList>
    </citation>
    <scope>NUCLEOTIDE SEQUENCE [LARGE SCALE GENOMIC DNA]</scope>
    <source>
        <strain evidence="1 2">CBS 131958</strain>
    </source>
</reference>
<name>A0A0N1HG80_9EURO</name>
<keyword evidence="2" id="KW-1185">Reference proteome</keyword>
<dbReference type="VEuPathDB" id="FungiDB:AB675_8340"/>
<proteinExistence type="predicted"/>
<protein>
    <submittedName>
        <fullName evidence="1">Uncharacterized protein</fullName>
    </submittedName>
</protein>
<dbReference type="AlphaFoldDB" id="A0A0N1HG80"/>
<dbReference type="Proteomes" id="UP000038010">
    <property type="component" value="Unassembled WGS sequence"/>
</dbReference>
<dbReference type="EMBL" id="LFJN01000003">
    <property type="protein sequence ID" value="KPI44537.1"/>
    <property type="molecule type" value="Genomic_DNA"/>
</dbReference>
<comment type="caution">
    <text evidence="1">The sequence shown here is derived from an EMBL/GenBank/DDBJ whole genome shotgun (WGS) entry which is preliminary data.</text>
</comment>
<gene>
    <name evidence="1" type="ORF">AB675_8340</name>
</gene>
<dbReference type="GeneID" id="28740659"/>
<dbReference type="OrthoDB" id="5958943at2759"/>
<evidence type="ECO:0000313" key="2">
    <source>
        <dbReference type="Proteomes" id="UP000038010"/>
    </source>
</evidence>
<organism evidence="1 2">
    <name type="scientific">Cyphellophora attinorum</name>
    <dbReference type="NCBI Taxonomy" id="1664694"/>
    <lineage>
        <taxon>Eukaryota</taxon>
        <taxon>Fungi</taxon>
        <taxon>Dikarya</taxon>
        <taxon>Ascomycota</taxon>
        <taxon>Pezizomycotina</taxon>
        <taxon>Eurotiomycetes</taxon>
        <taxon>Chaetothyriomycetidae</taxon>
        <taxon>Chaetothyriales</taxon>
        <taxon>Cyphellophoraceae</taxon>
        <taxon>Cyphellophora</taxon>
    </lineage>
</organism>
<dbReference type="RefSeq" id="XP_018004500.1">
    <property type="nucleotide sequence ID" value="XM_018148779.1"/>
</dbReference>
<dbReference type="STRING" id="1664694.A0A0N1HG80"/>
<accession>A0A0N1HG80</accession>